<evidence type="ECO:0000256" key="3">
    <source>
        <dbReference type="ARBA" id="ARBA00022448"/>
    </source>
</evidence>
<dbReference type="PANTHER" id="PTHR12424:SF19">
    <property type="entry name" value="INTEGRASE ZINC-BINDING DOMAIN-CONTAINING PROTEIN"/>
    <property type="match status" value="1"/>
</dbReference>
<evidence type="ECO:0000256" key="6">
    <source>
        <dbReference type="ARBA" id="ARBA00022989"/>
    </source>
</evidence>
<reference evidence="15 16" key="1">
    <citation type="submission" date="2019-01" db="EMBL/GenBank/DDBJ databases">
        <authorList>
            <person name="Ferrante I. M."/>
        </authorList>
    </citation>
    <scope>NUCLEOTIDE SEQUENCE [LARGE SCALE GENOMIC DNA]</scope>
    <source>
        <strain evidence="15 16">B856</strain>
    </source>
</reference>
<comment type="subcellular location">
    <subcellularLocation>
        <location evidence="1">Cell membrane</location>
        <topology evidence="1">Multi-pass membrane protein</topology>
    </subcellularLocation>
</comment>
<evidence type="ECO:0000256" key="10">
    <source>
        <dbReference type="ARBA" id="ARBA00023180"/>
    </source>
</evidence>
<dbReference type="GO" id="GO:0005886">
    <property type="term" value="C:plasma membrane"/>
    <property type="evidence" value="ECO:0007669"/>
    <property type="project" value="UniProtKB-SubCell"/>
</dbReference>
<evidence type="ECO:0000256" key="8">
    <source>
        <dbReference type="ARBA" id="ARBA00023136"/>
    </source>
</evidence>
<keyword evidence="4" id="KW-1003">Cell membrane</keyword>
<feature type="transmembrane region" description="Helical" evidence="14">
    <location>
        <begin position="133"/>
        <end position="161"/>
    </location>
</feature>
<evidence type="ECO:0000313" key="15">
    <source>
        <dbReference type="EMBL" id="VEU44285.1"/>
    </source>
</evidence>
<evidence type="ECO:0000256" key="13">
    <source>
        <dbReference type="SAM" id="MobiDB-lite"/>
    </source>
</evidence>
<dbReference type="Proteomes" id="UP000291116">
    <property type="component" value="Unassembled WGS sequence"/>
</dbReference>
<evidence type="ECO:0000256" key="7">
    <source>
        <dbReference type="ARBA" id="ARBA00023065"/>
    </source>
</evidence>
<gene>
    <name evidence="15" type="ORF">PSNMU_V1.4_AUG-EV-PASAV3_0113730</name>
</gene>
<evidence type="ECO:0000256" key="9">
    <source>
        <dbReference type="ARBA" id="ARBA00023173"/>
    </source>
</evidence>
<keyword evidence="10" id="KW-0325">Glycoprotein</keyword>
<feature type="region of interest" description="Disordered" evidence="13">
    <location>
        <begin position="379"/>
        <end position="400"/>
    </location>
</feature>
<accession>A0A448ZQF9</accession>
<evidence type="ECO:0000256" key="5">
    <source>
        <dbReference type="ARBA" id="ARBA00022692"/>
    </source>
</evidence>
<evidence type="ECO:0000256" key="1">
    <source>
        <dbReference type="ARBA" id="ARBA00004651"/>
    </source>
</evidence>
<keyword evidence="16" id="KW-1185">Reference proteome</keyword>
<keyword evidence="7" id="KW-0406">Ion transport</keyword>
<evidence type="ECO:0000313" key="16">
    <source>
        <dbReference type="Proteomes" id="UP000291116"/>
    </source>
</evidence>
<evidence type="ECO:0000256" key="2">
    <source>
        <dbReference type="ARBA" id="ARBA00009849"/>
    </source>
</evidence>
<feature type="transmembrane region" description="Helical" evidence="14">
    <location>
        <begin position="95"/>
        <end position="121"/>
    </location>
</feature>
<organism evidence="15 16">
    <name type="scientific">Pseudo-nitzschia multistriata</name>
    <dbReference type="NCBI Taxonomy" id="183589"/>
    <lineage>
        <taxon>Eukaryota</taxon>
        <taxon>Sar</taxon>
        <taxon>Stramenopiles</taxon>
        <taxon>Ochrophyta</taxon>
        <taxon>Bacillariophyta</taxon>
        <taxon>Bacillariophyceae</taxon>
        <taxon>Bacillariophycidae</taxon>
        <taxon>Bacillariales</taxon>
        <taxon>Bacillariaceae</taxon>
        <taxon>Pseudo-nitzschia</taxon>
    </lineage>
</organism>
<keyword evidence="11" id="KW-0868">Chloride</keyword>
<feature type="transmembrane region" description="Helical" evidence="14">
    <location>
        <begin position="308"/>
        <end position="326"/>
    </location>
</feature>
<dbReference type="AlphaFoldDB" id="A0A448ZQF9"/>
<keyword evidence="9" id="KW-0869">Chloride channel</keyword>
<feature type="compositionally biased region" description="Polar residues" evidence="13">
    <location>
        <begin position="503"/>
        <end position="519"/>
    </location>
</feature>
<evidence type="ECO:0000256" key="4">
    <source>
        <dbReference type="ARBA" id="ARBA00022475"/>
    </source>
</evidence>
<dbReference type="PANTHER" id="PTHR12424">
    <property type="entry name" value="TWEETY-RELATED"/>
    <property type="match status" value="1"/>
</dbReference>
<name>A0A448ZQF9_9STRA</name>
<dbReference type="GO" id="GO:0034707">
    <property type="term" value="C:chloride channel complex"/>
    <property type="evidence" value="ECO:0007669"/>
    <property type="project" value="UniProtKB-KW"/>
</dbReference>
<dbReference type="EMBL" id="CAACVS010000636">
    <property type="protein sequence ID" value="VEU44285.1"/>
    <property type="molecule type" value="Genomic_DNA"/>
</dbReference>
<dbReference type="InterPro" id="IPR006990">
    <property type="entry name" value="Tweety"/>
</dbReference>
<sequence>MELSLKAINSLSSDALQLVDEVPTDLDIICPLVNMTEFESYLGVDINGIIETIVDQQYRLKDDIKAQFVVQQSFADRIEIVLTAIESYGDETEKYLMILPGFLLAIGSLVVIAMLGVVLAWRERSSARFQRNMTYIVLPLLILSAVTCWIILMTLALTTIIGTDVCLSSSSDGSPDETILEILETVGNGTEGTTYQTAFTYINQCHGPDPMQVIEDLKSETQKFVDNIWRQVSKIDAVGRADVLQKCGNTQDFQEMLTGARDLAMSLTNMRRELSSLSKTMGCNSIHPIYTQASHEIICTETLSASSYGFIMFLIMFLCVMAMISLRSSWLGNIEEEKVYHDETEVAENMVVDEHEEYLAYISRYKHEWQEYEGFEEDGAVSSSPRSEFHDQGRSGYPDCTEYYYNDEEEEYSSRVSESDISTMDSRIMCIEDEQQKETMPHHLDTLCTEKDEEVSCVSSKIPFTTFSSERMRKDSHILTLPPSDLPPPMNPELYIDHDESTENTPDNWDYSNVGSSPQKSRKKRTKSFFSSSATTAYKAQDEGDDDSHHQDHNLDFVPDFDKFLSHDQHSTGEVEVQLNNI</sequence>
<keyword evidence="12" id="KW-0407">Ion channel</keyword>
<evidence type="ECO:0000256" key="11">
    <source>
        <dbReference type="ARBA" id="ARBA00023214"/>
    </source>
</evidence>
<feature type="compositionally biased region" description="Basic and acidic residues" evidence="13">
    <location>
        <begin position="547"/>
        <end position="556"/>
    </location>
</feature>
<dbReference type="GO" id="GO:0005254">
    <property type="term" value="F:chloride channel activity"/>
    <property type="evidence" value="ECO:0007669"/>
    <property type="project" value="UniProtKB-KW"/>
</dbReference>
<keyword evidence="6 14" id="KW-1133">Transmembrane helix</keyword>
<comment type="similarity">
    <text evidence="2">Belongs to the tweety family.</text>
</comment>
<keyword evidence="8 14" id="KW-0472">Membrane</keyword>
<feature type="compositionally biased region" description="Low complexity" evidence="13">
    <location>
        <begin position="528"/>
        <end position="539"/>
    </location>
</feature>
<keyword evidence="3" id="KW-0813">Transport</keyword>
<evidence type="ECO:0000256" key="14">
    <source>
        <dbReference type="SAM" id="Phobius"/>
    </source>
</evidence>
<proteinExistence type="inferred from homology"/>
<keyword evidence="5 14" id="KW-0812">Transmembrane</keyword>
<evidence type="ECO:0000256" key="12">
    <source>
        <dbReference type="ARBA" id="ARBA00023303"/>
    </source>
</evidence>
<protein>
    <submittedName>
        <fullName evidence="15">Uncharacterized protein</fullName>
    </submittedName>
</protein>
<feature type="region of interest" description="Disordered" evidence="13">
    <location>
        <begin position="475"/>
        <end position="556"/>
    </location>
</feature>
<dbReference type="OrthoDB" id="46897at2759"/>